<dbReference type="PANTHER" id="PTHR32134">
    <property type="entry name" value="FNIP REPEAT-CONTAINING PROTEIN"/>
    <property type="match status" value="1"/>
</dbReference>
<dbReference type="GeneID" id="31356124"/>
<evidence type="ECO:0000313" key="2">
    <source>
        <dbReference type="Proteomes" id="UP000001396"/>
    </source>
</evidence>
<keyword evidence="2" id="KW-1185">Reference proteome</keyword>
<dbReference type="InterPro" id="IPR008615">
    <property type="entry name" value="FNIP"/>
</dbReference>
<sequence length="405" mass="47141">MEKNSFFIQYNKQFYVKMIDQLSFTILEYLISFVESNVDRCCFALTCKKLFNQRNRYLHFKIEDLHFNRTHYNHLYRYRISPSVLSSFREQVLRSIESSDGFKIRDITQFEEDYRRDKSVPYDIDTDAIRINYSIPLPLLCLPSNLRYLEFGYNFNQPIAPDVLPSTLRIMKFGLHYNQVIKPGVLPSGLTHLTLGMCFNQLLDVGALPQELEFLEFGHDYDQPILEGVLPSNRLKTLIFNGVFNQVNINIPNTVTTLRFQIDQTRPNSKIDVLLPGRLEHLTILHTDDSPGIERLNRQLFYSSFLQTYICYPLDFSEDDTKIELGCPPNIKVLKSHSANRMIGILAGQLSDSIEELGISKLQTLRDIDPGIGYPHHKVRWNDMPRSLKKLHQTTTPYEDLTKTT</sequence>
<dbReference type="AlphaFoldDB" id="D3AWW3"/>
<accession>D3AWW3</accession>
<comment type="caution">
    <text evidence="1">The sequence shown here is derived from an EMBL/GenBank/DDBJ whole genome shotgun (WGS) entry which is preliminary data.</text>
</comment>
<dbReference type="RefSeq" id="XP_020438890.1">
    <property type="nucleotide sequence ID" value="XM_020571616.1"/>
</dbReference>
<dbReference type="PANTHER" id="PTHR32134:SF169">
    <property type="entry name" value="FNIP REPEAT-CONTAINING PROTEIN-RELATED"/>
    <property type="match status" value="1"/>
</dbReference>
<dbReference type="Proteomes" id="UP000001396">
    <property type="component" value="Unassembled WGS sequence"/>
</dbReference>
<organism evidence="1 2">
    <name type="scientific">Heterostelium pallidum (strain ATCC 26659 / Pp 5 / PN500)</name>
    <name type="common">Cellular slime mold</name>
    <name type="synonym">Polysphondylium pallidum</name>
    <dbReference type="NCBI Taxonomy" id="670386"/>
    <lineage>
        <taxon>Eukaryota</taxon>
        <taxon>Amoebozoa</taxon>
        <taxon>Evosea</taxon>
        <taxon>Eumycetozoa</taxon>
        <taxon>Dictyostelia</taxon>
        <taxon>Acytosteliales</taxon>
        <taxon>Acytosteliaceae</taxon>
        <taxon>Heterostelium</taxon>
    </lineage>
</organism>
<protein>
    <recommendedName>
        <fullName evidence="3">FNIP repeat-containing protein</fullName>
    </recommendedName>
</protein>
<name>D3AWW3_HETP5</name>
<reference evidence="1 2" key="1">
    <citation type="journal article" date="2011" name="Genome Res.">
        <title>Phylogeny-wide analysis of social amoeba genomes highlights ancient origins for complex intercellular communication.</title>
        <authorList>
            <person name="Heidel A.J."/>
            <person name="Lawal H.M."/>
            <person name="Felder M."/>
            <person name="Schilde C."/>
            <person name="Helps N.R."/>
            <person name="Tunggal B."/>
            <person name="Rivero F."/>
            <person name="John U."/>
            <person name="Schleicher M."/>
            <person name="Eichinger L."/>
            <person name="Platzer M."/>
            <person name="Noegel A.A."/>
            <person name="Schaap P."/>
            <person name="Gloeckner G."/>
        </authorList>
    </citation>
    <scope>NUCLEOTIDE SEQUENCE [LARGE SCALE GENOMIC DNA]</scope>
    <source>
        <strain evidence="2">ATCC 26659 / Pp 5 / PN500</strain>
    </source>
</reference>
<proteinExistence type="predicted"/>
<dbReference type="InterPro" id="IPR051251">
    <property type="entry name" value="STK_FNIP-Repeat"/>
</dbReference>
<dbReference type="Pfam" id="PF05725">
    <property type="entry name" value="FNIP"/>
    <property type="match status" value="3"/>
</dbReference>
<dbReference type="InParanoid" id="D3AWW3"/>
<evidence type="ECO:0000313" key="1">
    <source>
        <dbReference type="EMBL" id="EFA86786.1"/>
    </source>
</evidence>
<dbReference type="EMBL" id="ADBJ01000002">
    <property type="protein sequence ID" value="EFA86786.1"/>
    <property type="molecule type" value="Genomic_DNA"/>
</dbReference>
<evidence type="ECO:0008006" key="3">
    <source>
        <dbReference type="Google" id="ProtNLM"/>
    </source>
</evidence>
<gene>
    <name evidence="1" type="ORF">PPL_00591</name>
</gene>